<feature type="transmembrane region" description="Helical" evidence="2">
    <location>
        <begin position="585"/>
        <end position="603"/>
    </location>
</feature>
<feature type="compositionally biased region" description="Basic and acidic residues" evidence="1">
    <location>
        <begin position="337"/>
        <end position="347"/>
    </location>
</feature>
<reference evidence="3 4" key="1">
    <citation type="submission" date="2016-08" db="EMBL/GenBank/DDBJ databases">
        <title>Genomes of anaerobic fungi encode conserved fungal cellulosomes for biomass hydrolysis.</title>
        <authorList>
            <consortium name="DOE Joint Genome Institute"/>
            <person name="Haitjema C.H."/>
            <person name="Gilmore S.P."/>
            <person name="Henske J.K."/>
            <person name="Solomon K.V."/>
            <person name="De Groot R."/>
            <person name="Kuo A."/>
            <person name="Mondo S.J."/>
            <person name="Salamov A.A."/>
            <person name="Labutti K."/>
            <person name="Zhao Z."/>
            <person name="Chiniquy J."/>
            <person name="Barry K."/>
            <person name="Brewer H.M."/>
            <person name="Purvine S.O."/>
            <person name="Wright A.T."/>
            <person name="Boxma B."/>
            <person name="Van Alen T."/>
            <person name="Hackstein J.H."/>
            <person name="Baker S.E."/>
            <person name="Grigoriev I.V."/>
            <person name="O'Malley M.A."/>
        </authorList>
    </citation>
    <scope>NUCLEOTIDE SEQUENCE [LARGE SCALE GENOMIC DNA]</scope>
    <source>
        <strain evidence="4">finn</strain>
    </source>
</reference>
<feature type="compositionally biased region" description="Polar residues" evidence="1">
    <location>
        <begin position="348"/>
        <end position="363"/>
    </location>
</feature>
<accession>A0A1Y1V1H0</accession>
<feature type="transmembrane region" description="Helical" evidence="2">
    <location>
        <begin position="609"/>
        <end position="628"/>
    </location>
</feature>
<evidence type="ECO:0000313" key="3">
    <source>
        <dbReference type="EMBL" id="ORX45175.1"/>
    </source>
</evidence>
<protein>
    <submittedName>
        <fullName evidence="3">Uncharacterized protein</fullName>
    </submittedName>
</protein>
<evidence type="ECO:0000256" key="2">
    <source>
        <dbReference type="SAM" id="Phobius"/>
    </source>
</evidence>
<keyword evidence="2" id="KW-0472">Membrane</keyword>
<keyword evidence="2" id="KW-1133">Transmembrane helix</keyword>
<organism evidence="3 4">
    <name type="scientific">Piromyces finnis</name>
    <dbReference type="NCBI Taxonomy" id="1754191"/>
    <lineage>
        <taxon>Eukaryota</taxon>
        <taxon>Fungi</taxon>
        <taxon>Fungi incertae sedis</taxon>
        <taxon>Chytridiomycota</taxon>
        <taxon>Chytridiomycota incertae sedis</taxon>
        <taxon>Neocallimastigomycetes</taxon>
        <taxon>Neocallimastigales</taxon>
        <taxon>Neocallimastigaceae</taxon>
        <taxon>Piromyces</taxon>
    </lineage>
</organism>
<feature type="compositionally biased region" description="Basic and acidic residues" evidence="1">
    <location>
        <begin position="466"/>
        <end position="480"/>
    </location>
</feature>
<dbReference type="OrthoDB" id="2189509at2759"/>
<proteinExistence type="predicted"/>
<name>A0A1Y1V1H0_9FUNG</name>
<evidence type="ECO:0000256" key="1">
    <source>
        <dbReference type="SAM" id="MobiDB-lite"/>
    </source>
</evidence>
<dbReference type="STRING" id="1754191.A0A1Y1V1H0"/>
<feature type="region of interest" description="Disordered" evidence="1">
    <location>
        <begin position="337"/>
        <end position="380"/>
    </location>
</feature>
<dbReference type="InterPro" id="IPR031537">
    <property type="entry name" value="DUF5092"/>
</dbReference>
<sequence length="629" mass="71659">MENNKPHIDTTQVAISVSIDTPKSSAALSPLPNVPTFIKLFGKPETKEDKDNDWDDKIDGNKKSEVLDIIDASDEDPFTLESFISLIMLYVKNKKDFIISRVKTADPNDENKFYYSYYAAHHINKVIFRTQPEQSLLHRMRAKNPLNNMTIVDDVYYYVVKHEDAKKVIENIKNKLKIKDEDIKQKPPVSPLFITPLQEIPEENGEKPSTNGRNHIRSKSSPIQFVSNISNRAPRSIQRLLVRTGMAPLQAYPELMTRNNLRLIMKPEGLEPDPIMNSATVDNDEFNSDDLYEKALNKNKIFTKIRNTLGKKEETPKLEVIHEVFSSSVGLLEKAEGNDDINDENKSTCDTPISKQDTSYTTPSIVISDDDDKSKVNSDKMNDSYSQYVIDLGNSMMKNEKSTSPKSAISSFPYPAYSNHLLKVQTNSYLNDRDNKLSVYDWIKVHSTSPLSANNENFNKLFKNSNENDRSSNITDDTKNTDTTINIDTDGESNADTLLNSIKEIIFEAKFYATDDDFLMKSNVRAYFKHNALEPDDAVLFTLPSLDNVIMLDGEQHPALANFNYVLDRQMQNEARVLRKINKSLKWLLLAYLIFAFVLIKVWVPTNIVVIIIAIGIFLICFFLMICAI</sequence>
<keyword evidence="4" id="KW-1185">Reference proteome</keyword>
<dbReference type="AlphaFoldDB" id="A0A1Y1V1H0"/>
<comment type="caution">
    <text evidence="3">The sequence shown here is derived from an EMBL/GenBank/DDBJ whole genome shotgun (WGS) entry which is preliminary data.</text>
</comment>
<evidence type="ECO:0000313" key="4">
    <source>
        <dbReference type="Proteomes" id="UP000193719"/>
    </source>
</evidence>
<dbReference type="Proteomes" id="UP000193719">
    <property type="component" value="Unassembled WGS sequence"/>
</dbReference>
<dbReference type="EMBL" id="MCFH01000041">
    <property type="protein sequence ID" value="ORX45175.1"/>
    <property type="molecule type" value="Genomic_DNA"/>
</dbReference>
<dbReference type="Pfam" id="PF17010">
    <property type="entry name" value="DUF5092"/>
    <property type="match status" value="1"/>
</dbReference>
<reference evidence="3 4" key="2">
    <citation type="submission" date="2016-08" db="EMBL/GenBank/DDBJ databases">
        <title>Pervasive Adenine N6-methylation of Active Genes in Fungi.</title>
        <authorList>
            <consortium name="DOE Joint Genome Institute"/>
            <person name="Mondo S.J."/>
            <person name="Dannebaum R.O."/>
            <person name="Kuo R.C."/>
            <person name="Labutti K."/>
            <person name="Haridas S."/>
            <person name="Kuo A."/>
            <person name="Salamov A."/>
            <person name="Ahrendt S.R."/>
            <person name="Lipzen A."/>
            <person name="Sullivan W."/>
            <person name="Andreopoulos W.B."/>
            <person name="Clum A."/>
            <person name="Lindquist E."/>
            <person name="Daum C."/>
            <person name="Ramamoorthy G.K."/>
            <person name="Gryganskyi A."/>
            <person name="Culley D."/>
            <person name="Magnuson J.K."/>
            <person name="James T.Y."/>
            <person name="O'Malley M.A."/>
            <person name="Stajich J.E."/>
            <person name="Spatafora J.W."/>
            <person name="Visel A."/>
            <person name="Grigoriev I.V."/>
        </authorList>
    </citation>
    <scope>NUCLEOTIDE SEQUENCE [LARGE SCALE GENOMIC DNA]</scope>
    <source>
        <strain evidence="4">finn</strain>
    </source>
</reference>
<gene>
    <name evidence="3" type="ORF">BCR36DRAFT_333467</name>
</gene>
<keyword evidence="2" id="KW-0812">Transmembrane</keyword>
<feature type="region of interest" description="Disordered" evidence="1">
    <location>
        <begin position="463"/>
        <end position="490"/>
    </location>
</feature>